<keyword evidence="5" id="KW-0131">Cell cycle</keyword>
<dbReference type="InterPro" id="IPR013083">
    <property type="entry name" value="Znf_RING/FYVE/PHD"/>
</dbReference>
<dbReference type="GO" id="GO:0000727">
    <property type="term" value="P:double-strand break repair via break-induced replication"/>
    <property type="evidence" value="ECO:0007669"/>
    <property type="project" value="TreeGrafter"/>
</dbReference>
<dbReference type="GO" id="GO:0003697">
    <property type="term" value="F:single-stranded DNA binding"/>
    <property type="evidence" value="ECO:0007669"/>
    <property type="project" value="TreeGrafter"/>
</dbReference>
<keyword evidence="8" id="KW-1185">Reference proteome</keyword>
<dbReference type="GO" id="GO:0003688">
    <property type="term" value="F:DNA replication origin binding"/>
    <property type="evidence" value="ECO:0007669"/>
    <property type="project" value="TreeGrafter"/>
</dbReference>
<evidence type="ECO:0000256" key="1">
    <source>
        <dbReference type="ARBA" id="ARBA00004123"/>
    </source>
</evidence>
<dbReference type="Proteomes" id="UP001168877">
    <property type="component" value="Unassembled WGS sequence"/>
</dbReference>
<reference evidence="7" key="1">
    <citation type="journal article" date="2022" name="Plant J.">
        <title>Strategies of tolerance reflected in two North American maple genomes.</title>
        <authorList>
            <person name="McEvoy S.L."/>
            <person name="Sezen U.U."/>
            <person name="Trouern-Trend A."/>
            <person name="McMahon S.M."/>
            <person name="Schaberg P.G."/>
            <person name="Yang J."/>
            <person name="Wegrzyn J.L."/>
            <person name="Swenson N.G."/>
        </authorList>
    </citation>
    <scope>NUCLEOTIDE SEQUENCE</scope>
    <source>
        <strain evidence="7">NS2018</strain>
    </source>
</reference>
<comment type="subcellular location">
    <subcellularLocation>
        <location evidence="1">Nucleus</location>
    </subcellularLocation>
</comment>
<dbReference type="SUPFAM" id="SSF57850">
    <property type="entry name" value="RING/U-box"/>
    <property type="match status" value="1"/>
</dbReference>
<evidence type="ECO:0000313" key="8">
    <source>
        <dbReference type="Proteomes" id="UP001168877"/>
    </source>
</evidence>
<evidence type="ECO:0000313" key="7">
    <source>
        <dbReference type="EMBL" id="KAK0588454.1"/>
    </source>
</evidence>
<evidence type="ECO:0000256" key="6">
    <source>
        <dbReference type="SAM" id="MobiDB-lite"/>
    </source>
</evidence>
<keyword evidence="3" id="KW-0235">DNA replication</keyword>
<organism evidence="7 8">
    <name type="scientific">Acer saccharum</name>
    <name type="common">Sugar maple</name>
    <dbReference type="NCBI Taxonomy" id="4024"/>
    <lineage>
        <taxon>Eukaryota</taxon>
        <taxon>Viridiplantae</taxon>
        <taxon>Streptophyta</taxon>
        <taxon>Embryophyta</taxon>
        <taxon>Tracheophyta</taxon>
        <taxon>Spermatophyta</taxon>
        <taxon>Magnoliopsida</taxon>
        <taxon>eudicotyledons</taxon>
        <taxon>Gunneridae</taxon>
        <taxon>Pentapetalae</taxon>
        <taxon>rosids</taxon>
        <taxon>malvids</taxon>
        <taxon>Sapindales</taxon>
        <taxon>Sapindaceae</taxon>
        <taxon>Hippocastanoideae</taxon>
        <taxon>Acereae</taxon>
        <taxon>Acer</taxon>
    </lineage>
</organism>
<evidence type="ECO:0000256" key="3">
    <source>
        <dbReference type="ARBA" id="ARBA00022705"/>
    </source>
</evidence>
<feature type="region of interest" description="Disordered" evidence="6">
    <location>
        <begin position="642"/>
        <end position="675"/>
    </location>
</feature>
<dbReference type="PANTHER" id="PTHR10507">
    <property type="entry name" value="CDC45-RELATED PROTEIN"/>
    <property type="match status" value="1"/>
</dbReference>
<evidence type="ECO:0000256" key="2">
    <source>
        <dbReference type="ARBA" id="ARBA00010727"/>
    </source>
</evidence>
<dbReference type="GO" id="GO:1902977">
    <property type="term" value="P:mitotic DNA replication preinitiation complex assembly"/>
    <property type="evidence" value="ECO:0007669"/>
    <property type="project" value="TreeGrafter"/>
</dbReference>
<protein>
    <submittedName>
        <fullName evidence="7">Uncharacterized protein</fullName>
    </submittedName>
</protein>
<dbReference type="AlphaFoldDB" id="A0AA39SAR7"/>
<dbReference type="InterPro" id="IPR003874">
    <property type="entry name" value="CDC45"/>
</dbReference>
<evidence type="ECO:0000256" key="4">
    <source>
        <dbReference type="ARBA" id="ARBA00023242"/>
    </source>
</evidence>
<keyword evidence="4" id="KW-0539">Nucleus</keyword>
<sequence length="866" mass="97618">MVREQRVESFYRRLRESAMASSDSPLLIFPSTSDVDSLCALKIILHVLESDSVRYACYPVSSFQEIHKYLFSSSKIPISILLINWGSHRDLKRVLGLGSSKARVFVVDSHRPIHLHNLSDRNDSVVVLYTPDDEQQTDLAYDFDVSALASACDLEIDDEILDSDDENESESEEEEDEDGSRKRRKVFEENEGDPEQLFKKLKREYYKMGTFHGKPSGCLMYDLSHSLRKNTNELLWLACVSLTDQFVHERLTDERYQAGVMELEQHINSSGNLDAVTSVTLKDGTKIRAPESSRIAYEDEPRLMLLREWNLFDSMLCSSYIATKLKTWSDNGMKKLKLLLARMGFALVDCQQKFQYMNLEVKQKMKDEFERFLPEYGLTDFYYRSFLRIHGYSSRVSAADVVYGVTALLESFMKTDGSCASKQFGVAYDALSLSNLDKLNAGMQQAILVQRAILRQGSGAITKNGAIRSGRKFRWVKLEDSVDTKLLGYPQALTKFCYFLMDALREKGAKMKPLLCACLSQEPNKVLIVGVCGKPRLGAVQGNAFGTAFRNAATEIGADFFHELFESSWIVLDRGRLITSLYLKFSNDHLFDRFVLLLEVEGFLRLQKPGFETSSYRMSTQTVRSPPLRGYRRRKAVLDLNVPPCESRDREGTSTEVRSQEVQASQQEQQSIPHAPIDVEAIDDDVIESSPRAFAEAKNNSRRNRGRTVVVDVDSGGTTRMTQNNRSKRRRVPLNPAIINCDLINLESASNTLRERVTTLPPPPPPPPKEPTFTCPICMGPLVEEMSTKCGHIFWSSFQQPAESDGSSTGGLMQTTLGQEGNPISGADLLSDGLLSYADLLTDGFLNSVDLPPTVFSTAFIWQSRR</sequence>
<comment type="caution">
    <text evidence="7">The sequence shown here is derived from an EMBL/GenBank/DDBJ whole genome shotgun (WGS) entry which is preliminary data.</text>
</comment>
<gene>
    <name evidence="7" type="ORF">LWI29_001246</name>
</gene>
<dbReference type="PANTHER" id="PTHR10507:SF0">
    <property type="entry name" value="CELL DIVISION CONTROL PROTEIN 45 HOMOLOG"/>
    <property type="match status" value="1"/>
</dbReference>
<proteinExistence type="inferred from homology"/>
<feature type="compositionally biased region" description="Acidic residues" evidence="6">
    <location>
        <begin position="161"/>
        <end position="178"/>
    </location>
</feature>
<accession>A0AA39SAR7</accession>
<dbReference type="Pfam" id="PF02724">
    <property type="entry name" value="CDC45"/>
    <property type="match status" value="1"/>
</dbReference>
<dbReference type="Gene3D" id="3.30.40.10">
    <property type="entry name" value="Zinc/RING finger domain, C3HC4 (zinc finger)"/>
    <property type="match status" value="1"/>
</dbReference>
<dbReference type="GO" id="GO:0006270">
    <property type="term" value="P:DNA replication initiation"/>
    <property type="evidence" value="ECO:0007669"/>
    <property type="project" value="InterPro"/>
</dbReference>
<feature type="compositionally biased region" description="Low complexity" evidence="6">
    <location>
        <begin position="656"/>
        <end position="671"/>
    </location>
</feature>
<reference evidence="7" key="2">
    <citation type="submission" date="2023-06" db="EMBL/GenBank/DDBJ databases">
        <authorList>
            <person name="Swenson N.G."/>
            <person name="Wegrzyn J.L."/>
            <person name="Mcevoy S.L."/>
        </authorList>
    </citation>
    <scope>NUCLEOTIDE SEQUENCE</scope>
    <source>
        <strain evidence="7">NS2018</strain>
        <tissue evidence="7">Leaf</tissue>
    </source>
</reference>
<comment type="similarity">
    <text evidence="2">Belongs to the CDC45 family.</text>
</comment>
<dbReference type="EMBL" id="JAUESC010000381">
    <property type="protein sequence ID" value="KAK0588454.1"/>
    <property type="molecule type" value="Genomic_DNA"/>
</dbReference>
<name>A0AA39SAR7_ACESA</name>
<dbReference type="GO" id="GO:0031261">
    <property type="term" value="C:DNA replication preinitiation complex"/>
    <property type="evidence" value="ECO:0007669"/>
    <property type="project" value="TreeGrafter"/>
</dbReference>
<evidence type="ECO:0000256" key="5">
    <source>
        <dbReference type="ARBA" id="ARBA00023306"/>
    </source>
</evidence>
<feature type="region of interest" description="Disordered" evidence="6">
    <location>
        <begin position="161"/>
        <end position="189"/>
    </location>
</feature>
<dbReference type="GO" id="GO:0003682">
    <property type="term" value="F:chromatin binding"/>
    <property type="evidence" value="ECO:0007669"/>
    <property type="project" value="TreeGrafter"/>
</dbReference>